<proteinExistence type="predicted"/>
<accession>A0A364MXJ0</accession>
<dbReference type="AlphaFoldDB" id="A0A364MXJ0"/>
<gene>
    <name evidence="1" type="ORF">DDE83_006907</name>
</gene>
<protein>
    <submittedName>
        <fullName evidence="1">Uncharacterized protein</fullName>
    </submittedName>
</protein>
<comment type="caution">
    <text evidence="1">The sequence shown here is derived from an EMBL/GenBank/DDBJ whole genome shotgun (WGS) entry which is preliminary data.</text>
</comment>
<organism evidence="1 2">
    <name type="scientific">Stemphylium lycopersici</name>
    <name type="common">Tomato gray leaf spot disease fungus</name>
    <name type="synonym">Thyrospora lycopersici</name>
    <dbReference type="NCBI Taxonomy" id="183478"/>
    <lineage>
        <taxon>Eukaryota</taxon>
        <taxon>Fungi</taxon>
        <taxon>Dikarya</taxon>
        <taxon>Ascomycota</taxon>
        <taxon>Pezizomycotina</taxon>
        <taxon>Dothideomycetes</taxon>
        <taxon>Pleosporomycetidae</taxon>
        <taxon>Pleosporales</taxon>
        <taxon>Pleosporineae</taxon>
        <taxon>Pleosporaceae</taxon>
        <taxon>Stemphylium</taxon>
    </lineage>
</organism>
<dbReference type="EMBL" id="QGDH01000114">
    <property type="protein sequence ID" value="RAR06572.1"/>
    <property type="molecule type" value="Genomic_DNA"/>
</dbReference>
<keyword evidence="2" id="KW-1185">Reference proteome</keyword>
<reference evidence="2" key="1">
    <citation type="submission" date="2018-05" db="EMBL/GenBank/DDBJ databases">
        <title>Draft genome sequence of Stemphylium lycopersici strain CIDEFI 213.</title>
        <authorList>
            <person name="Medina R."/>
            <person name="Franco M.E.E."/>
            <person name="Lucentini C.G."/>
            <person name="Saparrat M.C.N."/>
            <person name="Balatti P.A."/>
        </authorList>
    </citation>
    <scope>NUCLEOTIDE SEQUENCE [LARGE SCALE GENOMIC DNA]</scope>
    <source>
        <strain evidence="2">CIDEFI 213</strain>
    </source>
</reference>
<dbReference type="Proteomes" id="UP000249619">
    <property type="component" value="Unassembled WGS sequence"/>
</dbReference>
<sequence length="251" mass="28336">MKKHQSTIKRLGRSSSPQSLITLHEIGSPHILSYDYYTTAKTGQQALDLSGIATLIPHPSDIPHIFEKGYPYNHTPEYELVGYAHNIPESGLSSLRPLSPSTPEHIVFQEQISAAQSVECKLCPWMWYGERPTSTEHMIDPIASANLPMGHWDAPNIAMTVPSYQSMDLQSHMIFEQPHILKTLASHHDMYPFSGNQLSPENYSLDPTLDWITGQPTHAERNTVTSVPFLPEMQHDWEDVFIFGPSLCQNF</sequence>
<name>A0A364MXJ0_STELY</name>
<evidence type="ECO:0000313" key="1">
    <source>
        <dbReference type="EMBL" id="RAR06572.1"/>
    </source>
</evidence>
<evidence type="ECO:0000313" key="2">
    <source>
        <dbReference type="Proteomes" id="UP000249619"/>
    </source>
</evidence>